<protein>
    <submittedName>
        <fullName evidence="2">Uncharacterized protein</fullName>
    </submittedName>
</protein>
<evidence type="ECO:0000313" key="3">
    <source>
        <dbReference type="Proteomes" id="UP001633002"/>
    </source>
</evidence>
<dbReference type="EMBL" id="JBJQOH010000008">
    <property type="protein sequence ID" value="KAL3677525.1"/>
    <property type="molecule type" value="Genomic_DNA"/>
</dbReference>
<comment type="caution">
    <text evidence="2">The sequence shown here is derived from an EMBL/GenBank/DDBJ whole genome shotgun (WGS) entry which is preliminary data.</text>
</comment>
<feature type="region of interest" description="Disordered" evidence="1">
    <location>
        <begin position="109"/>
        <end position="146"/>
    </location>
</feature>
<gene>
    <name evidence="2" type="ORF">R1sor_027473</name>
</gene>
<reference evidence="2 3" key="1">
    <citation type="submission" date="2024-09" db="EMBL/GenBank/DDBJ databases">
        <title>Chromosome-scale assembly of Riccia sorocarpa.</title>
        <authorList>
            <person name="Paukszto L."/>
        </authorList>
    </citation>
    <scope>NUCLEOTIDE SEQUENCE [LARGE SCALE GENOMIC DNA]</scope>
    <source>
        <strain evidence="2">LP-2024</strain>
        <tissue evidence="2">Aerial parts of the thallus</tissue>
    </source>
</reference>
<feature type="compositionally biased region" description="Low complexity" evidence="1">
    <location>
        <begin position="160"/>
        <end position="171"/>
    </location>
</feature>
<dbReference type="AlphaFoldDB" id="A0ABD3GHG2"/>
<organism evidence="2 3">
    <name type="scientific">Riccia sorocarpa</name>
    <dbReference type="NCBI Taxonomy" id="122646"/>
    <lineage>
        <taxon>Eukaryota</taxon>
        <taxon>Viridiplantae</taxon>
        <taxon>Streptophyta</taxon>
        <taxon>Embryophyta</taxon>
        <taxon>Marchantiophyta</taxon>
        <taxon>Marchantiopsida</taxon>
        <taxon>Marchantiidae</taxon>
        <taxon>Marchantiales</taxon>
        <taxon>Ricciaceae</taxon>
        <taxon>Riccia</taxon>
    </lineage>
</organism>
<evidence type="ECO:0000313" key="2">
    <source>
        <dbReference type="EMBL" id="KAL3677525.1"/>
    </source>
</evidence>
<evidence type="ECO:0000256" key="1">
    <source>
        <dbReference type="SAM" id="MobiDB-lite"/>
    </source>
</evidence>
<sequence length="274" mass="30420">MYDDWEGHCYSRLQEVKKAEAAIEDASDSPDTIPTLKEELKVAIEKLPQVYDPRKLQTLQSEDILQQAKALEPQADQVVTTFTKLKRKKEELTLKTPTPEIAVDPVEEVGTEGRAYSTPVARRSTRKPRREKDAEEAQETDATTATTGAVDVEVIGPTEAPAEPTQETTNAKRLKKKPAEAKDFSNGDFRVDLQFEMEDKWVAVKSNLIDIIQALKSKKQGSRSKVVVPALEAISGMCKRLKLAGRKPSQFIVSGKKSEQGVDLILFDIPTGRA</sequence>
<dbReference type="Proteomes" id="UP001633002">
    <property type="component" value="Unassembled WGS sequence"/>
</dbReference>
<proteinExistence type="predicted"/>
<name>A0ABD3GHG2_9MARC</name>
<feature type="region of interest" description="Disordered" evidence="1">
    <location>
        <begin position="160"/>
        <end position="179"/>
    </location>
</feature>
<keyword evidence="3" id="KW-1185">Reference proteome</keyword>
<accession>A0ABD3GHG2</accession>